<reference evidence="1" key="1">
    <citation type="journal article" date="2019" name="bioRxiv">
        <title>The Genome of the Zebra Mussel, Dreissena polymorpha: A Resource for Invasive Species Research.</title>
        <authorList>
            <person name="McCartney M.A."/>
            <person name="Auch B."/>
            <person name="Kono T."/>
            <person name="Mallez S."/>
            <person name="Zhang Y."/>
            <person name="Obille A."/>
            <person name="Becker A."/>
            <person name="Abrahante J.E."/>
            <person name="Garbe J."/>
            <person name="Badalamenti J.P."/>
            <person name="Herman A."/>
            <person name="Mangelson H."/>
            <person name="Liachko I."/>
            <person name="Sullivan S."/>
            <person name="Sone E.D."/>
            <person name="Koren S."/>
            <person name="Silverstein K.A.T."/>
            <person name="Beckman K.B."/>
            <person name="Gohl D.M."/>
        </authorList>
    </citation>
    <scope>NUCLEOTIDE SEQUENCE</scope>
    <source>
        <strain evidence="1">Duluth1</strain>
        <tissue evidence="1">Whole animal</tissue>
    </source>
</reference>
<dbReference type="EMBL" id="JAIWYP010000004">
    <property type="protein sequence ID" value="KAH3842765.1"/>
    <property type="molecule type" value="Genomic_DNA"/>
</dbReference>
<sequence length="153" mass="17418">MADGGLKELHKARGGAWGGTKVDEEIYNMIIKIIGAPVWSKFKDENTSDYHDLQTELETKKRYITTESTEKITITVPVKSVQTYEKDSGETIDEAIDGSIYRGKIKWLSNKLRIDAEVFRDFFKPCTEQIVAHVKSLLKDPQVIDTKIFFMVG</sequence>
<keyword evidence="2" id="KW-1185">Reference proteome</keyword>
<organism evidence="1 2">
    <name type="scientific">Dreissena polymorpha</name>
    <name type="common">Zebra mussel</name>
    <name type="synonym">Mytilus polymorpha</name>
    <dbReference type="NCBI Taxonomy" id="45954"/>
    <lineage>
        <taxon>Eukaryota</taxon>
        <taxon>Metazoa</taxon>
        <taxon>Spiralia</taxon>
        <taxon>Lophotrochozoa</taxon>
        <taxon>Mollusca</taxon>
        <taxon>Bivalvia</taxon>
        <taxon>Autobranchia</taxon>
        <taxon>Heteroconchia</taxon>
        <taxon>Euheterodonta</taxon>
        <taxon>Imparidentia</taxon>
        <taxon>Neoheterodontei</taxon>
        <taxon>Myida</taxon>
        <taxon>Dreissenoidea</taxon>
        <taxon>Dreissenidae</taxon>
        <taxon>Dreissena</taxon>
    </lineage>
</organism>
<evidence type="ECO:0000313" key="1">
    <source>
        <dbReference type="EMBL" id="KAH3842765.1"/>
    </source>
</evidence>
<dbReference type="Proteomes" id="UP000828390">
    <property type="component" value="Unassembled WGS sequence"/>
</dbReference>
<name>A0A9D4KMS4_DREPO</name>
<proteinExistence type="predicted"/>
<protein>
    <submittedName>
        <fullName evidence="1">Uncharacterized protein</fullName>
    </submittedName>
</protein>
<dbReference type="PANTHER" id="PTHR14187:SF5">
    <property type="entry name" value="HEAT SHOCK 70 KDA PROTEIN 12A"/>
    <property type="match status" value="1"/>
</dbReference>
<reference evidence="1" key="2">
    <citation type="submission" date="2020-11" db="EMBL/GenBank/DDBJ databases">
        <authorList>
            <person name="McCartney M.A."/>
            <person name="Auch B."/>
            <person name="Kono T."/>
            <person name="Mallez S."/>
            <person name="Becker A."/>
            <person name="Gohl D.M."/>
            <person name="Silverstein K.A.T."/>
            <person name="Koren S."/>
            <person name="Bechman K.B."/>
            <person name="Herman A."/>
            <person name="Abrahante J.E."/>
            <person name="Garbe J."/>
        </authorList>
    </citation>
    <scope>NUCLEOTIDE SEQUENCE</scope>
    <source>
        <strain evidence="1">Duluth1</strain>
        <tissue evidence="1">Whole animal</tissue>
    </source>
</reference>
<comment type="caution">
    <text evidence="1">The sequence shown here is derived from an EMBL/GenBank/DDBJ whole genome shotgun (WGS) entry which is preliminary data.</text>
</comment>
<dbReference type="AlphaFoldDB" id="A0A9D4KMS4"/>
<gene>
    <name evidence="1" type="ORF">DPMN_116269</name>
</gene>
<accession>A0A9D4KMS4</accession>
<dbReference type="PANTHER" id="PTHR14187">
    <property type="entry name" value="ALPHA KINASE/ELONGATION FACTOR 2 KINASE"/>
    <property type="match status" value="1"/>
</dbReference>
<evidence type="ECO:0000313" key="2">
    <source>
        <dbReference type="Proteomes" id="UP000828390"/>
    </source>
</evidence>